<accession>V9HJW5</accession>
<dbReference type="OrthoDB" id="1653054at2"/>
<evidence type="ECO:0000313" key="4">
    <source>
        <dbReference type="EMBL" id="EJU23563.1"/>
    </source>
</evidence>
<dbReference type="Gene3D" id="3.30.70.270">
    <property type="match status" value="1"/>
</dbReference>
<feature type="domain" description="GGDEF" evidence="2">
    <location>
        <begin position="292"/>
        <end position="414"/>
    </location>
</feature>
<dbReference type="InterPro" id="IPR000160">
    <property type="entry name" value="GGDEF_dom"/>
</dbReference>
<dbReference type="AlphaFoldDB" id="J6HMB0"/>
<dbReference type="PATRIC" id="fig|796939.3.peg.1694"/>
<dbReference type="Gene3D" id="3.30.450.20">
    <property type="entry name" value="PAS domain"/>
    <property type="match status" value="1"/>
</dbReference>
<dbReference type="PROSITE" id="PS50113">
    <property type="entry name" value="PAC"/>
    <property type="match status" value="1"/>
</dbReference>
<name>J6HMB0_9FIRM</name>
<organism evidence="4 5">
    <name type="scientific">Peptoanaerobacter stomatis</name>
    <dbReference type="NCBI Taxonomy" id="796937"/>
    <lineage>
        <taxon>Bacteria</taxon>
        <taxon>Bacillati</taxon>
        <taxon>Bacillota</taxon>
        <taxon>Clostridia</taxon>
        <taxon>Peptostreptococcales</taxon>
        <taxon>Filifactoraceae</taxon>
        <taxon>Peptoanaerobacter</taxon>
    </lineage>
</organism>
<evidence type="ECO:0000313" key="6">
    <source>
        <dbReference type="Proteomes" id="UP000017818"/>
    </source>
</evidence>
<accession>J6HMB0</accession>
<sequence length="414" mass="47923">MFEYKNNIYCIGIFNENNEVIQKLSPKNIEIIHSSTIEISKLTDADYIVAQMEMSDIKNLISMMNDLNKSLNNLVLCLSKEDMKTIFDCEQVYDIGYIWHKDSDKKELIYNFKKLLDKIAEDNEVYEYRKIIETVINTSVDLIWVKDIKGRHKMFNNNFLDALPPAKDGHKKTYDECVDRGHLFLWELSPEDYSGGEFICMESELDVIEANRTLTFDEKLIVGNGDIRKLITKKSPVHDRAGNIIGTVGVAKDITQELLYKEMLEKNANTDYLTGIFNRRYMYDLMEANIYNEFAVLFMDLDNFKYINDTYGHNKGDEAIVLTAETLQQILPDFLVGRLGGDEFIVFMEGKHDLQEIVSTVKSKIKEAYSKDTCFQTLDISIGYAENNTQNPDIEHLIHIADNIMYDSKILQKK</sequence>
<evidence type="ECO:0000313" key="3">
    <source>
        <dbReference type="EMBL" id="EHL15342.1"/>
    </source>
</evidence>
<proteinExistence type="predicted"/>
<dbReference type="Pfam" id="PF00990">
    <property type="entry name" value="GGDEF"/>
    <property type="match status" value="1"/>
</dbReference>
<evidence type="ECO:0000259" key="2">
    <source>
        <dbReference type="PROSITE" id="PS50887"/>
    </source>
</evidence>
<dbReference type="NCBIfam" id="TIGR00254">
    <property type="entry name" value="GGDEF"/>
    <property type="match status" value="1"/>
</dbReference>
<dbReference type="InterPro" id="IPR029787">
    <property type="entry name" value="Nucleotide_cyclase"/>
</dbReference>
<reference evidence="3 6" key="1">
    <citation type="submission" date="2012-05" db="EMBL/GenBank/DDBJ databases">
        <title>The Genome Sequence of Eubacteriaceae bacterium CM2.</title>
        <authorList>
            <consortium name="The Broad Institute Genome Sequencing Platform"/>
            <person name="Earl A."/>
            <person name="Ward D."/>
            <person name="Feldgarden M."/>
            <person name="Gevers D."/>
            <person name="Sizova M."/>
            <person name="Hazen A."/>
            <person name="Epstein S."/>
            <person name="Walker B."/>
            <person name="Young S.K."/>
            <person name="Zeng Q."/>
            <person name="Gargeya S."/>
            <person name="Fitzgerald M."/>
            <person name="Haas B."/>
            <person name="Abouelleil A."/>
            <person name="Alvarado L."/>
            <person name="Arachchi H.M."/>
            <person name="Berlin A."/>
            <person name="Chapman S.B."/>
            <person name="Goldberg J."/>
            <person name="Griggs A."/>
            <person name="Gujja S."/>
            <person name="Hansen M."/>
            <person name="Howarth C."/>
            <person name="Imamovic A."/>
            <person name="Larimer J."/>
            <person name="McCowen C."/>
            <person name="Montmayeur A."/>
            <person name="Murphy C."/>
            <person name="Neiman D."/>
            <person name="Pearson M."/>
            <person name="Priest M."/>
            <person name="Roberts A."/>
            <person name="Saif S."/>
            <person name="Shea T."/>
            <person name="Sisk P."/>
            <person name="Sykes S."/>
            <person name="Wortman J."/>
            <person name="Nusbaum C."/>
            <person name="Birren B."/>
        </authorList>
    </citation>
    <scope>NUCLEOTIDE SEQUENCE [LARGE SCALE GENOMIC DNA]</scope>
    <source>
        <strain evidence="3 6">CM2</strain>
    </source>
</reference>
<reference evidence="4 5" key="2">
    <citation type="submission" date="2012-07" db="EMBL/GenBank/DDBJ databases">
        <authorList>
            <person name="Durkin A.S."/>
            <person name="McCorrison J."/>
            <person name="Torralba M."/>
            <person name="Gillis M."/>
            <person name="Methe B."/>
            <person name="Sutton G."/>
            <person name="Nelson K.E."/>
        </authorList>
    </citation>
    <scope>NUCLEOTIDE SEQUENCE [LARGE SCALE GENOMIC DNA]</scope>
    <source>
        <strain evidence="4 5">OBRC8</strain>
    </source>
</reference>
<dbReference type="InterPro" id="IPR035965">
    <property type="entry name" value="PAS-like_dom_sf"/>
</dbReference>
<dbReference type="InterPro" id="IPR000700">
    <property type="entry name" value="PAS-assoc_C"/>
</dbReference>
<keyword evidence="5" id="KW-1185">Reference proteome</keyword>
<dbReference type="SUPFAM" id="SSF55785">
    <property type="entry name" value="PYP-like sensor domain (PAS domain)"/>
    <property type="match status" value="1"/>
</dbReference>
<dbReference type="Proteomes" id="UP000005244">
    <property type="component" value="Unassembled WGS sequence"/>
</dbReference>
<dbReference type="SUPFAM" id="SSF55073">
    <property type="entry name" value="Nucleotide cyclase"/>
    <property type="match status" value="1"/>
</dbReference>
<evidence type="ECO:0000313" key="5">
    <source>
        <dbReference type="Proteomes" id="UP000005244"/>
    </source>
</evidence>
<dbReference type="HOGENOM" id="CLU_000445_11_25_9"/>
<dbReference type="SMART" id="SM00267">
    <property type="entry name" value="GGDEF"/>
    <property type="match status" value="1"/>
</dbReference>
<protein>
    <submittedName>
        <fullName evidence="4">Diguanylate cyclase (GGDEF) domain protein</fullName>
    </submittedName>
    <submittedName>
        <fullName evidence="3">Diguanylate cyclase (GGDEF) domain-containing protein</fullName>
    </submittedName>
</protein>
<feature type="domain" description="PAC" evidence="1">
    <location>
        <begin position="214"/>
        <end position="266"/>
    </location>
</feature>
<gene>
    <name evidence="4" type="ORF">HMPREF1143_2067</name>
    <name evidence="3" type="ORF">HMPREF9630_00711</name>
</gene>
<dbReference type="RefSeq" id="WP_009527334.1">
    <property type="nucleotide sequence ID" value="NZ_ALNK01000015.1"/>
</dbReference>
<evidence type="ECO:0000259" key="1">
    <source>
        <dbReference type="PROSITE" id="PS50113"/>
    </source>
</evidence>
<dbReference type="Proteomes" id="UP000017818">
    <property type="component" value="Unassembled WGS sequence"/>
</dbReference>
<dbReference type="PROSITE" id="PS50887">
    <property type="entry name" value="GGDEF"/>
    <property type="match status" value="1"/>
</dbReference>
<dbReference type="CDD" id="cd01949">
    <property type="entry name" value="GGDEF"/>
    <property type="match status" value="1"/>
</dbReference>
<dbReference type="InterPro" id="IPR052155">
    <property type="entry name" value="Biofilm_reg_signaling"/>
</dbReference>
<dbReference type="EMBL" id="ALNK01000015">
    <property type="protein sequence ID" value="EJU23563.1"/>
    <property type="molecule type" value="Genomic_DNA"/>
</dbReference>
<dbReference type="PANTHER" id="PTHR44757">
    <property type="entry name" value="DIGUANYLATE CYCLASE DGCP"/>
    <property type="match status" value="1"/>
</dbReference>
<dbReference type="EMBL" id="AFZF02000006">
    <property type="protein sequence ID" value="EHL15342.1"/>
    <property type="molecule type" value="Genomic_DNA"/>
</dbReference>
<dbReference type="PANTHER" id="PTHR44757:SF2">
    <property type="entry name" value="BIOFILM ARCHITECTURE MAINTENANCE PROTEIN MBAA"/>
    <property type="match status" value="1"/>
</dbReference>
<comment type="caution">
    <text evidence="4">The sequence shown here is derived from an EMBL/GenBank/DDBJ whole genome shotgun (WGS) entry which is preliminary data.</text>
</comment>
<dbReference type="InterPro" id="IPR043128">
    <property type="entry name" value="Rev_trsase/Diguanyl_cyclase"/>
</dbReference>